<dbReference type="Gene3D" id="1.10.287.130">
    <property type="match status" value="1"/>
</dbReference>
<feature type="domain" description="Histidine kinase" evidence="12">
    <location>
        <begin position="257"/>
        <end position="464"/>
    </location>
</feature>
<accession>A0A3D9YZU0</accession>
<dbReference type="InterPro" id="IPR003661">
    <property type="entry name" value="HisK_dim/P_dom"/>
</dbReference>
<dbReference type="Pfam" id="PF02518">
    <property type="entry name" value="HATPase_c"/>
    <property type="match status" value="1"/>
</dbReference>
<dbReference type="PROSITE" id="PS50885">
    <property type="entry name" value="HAMP"/>
    <property type="match status" value="1"/>
</dbReference>
<evidence type="ECO:0000256" key="8">
    <source>
        <dbReference type="ARBA" id="ARBA00022989"/>
    </source>
</evidence>
<keyword evidence="8 11" id="KW-1133">Transmembrane helix</keyword>
<evidence type="ECO:0000256" key="9">
    <source>
        <dbReference type="ARBA" id="ARBA00023012"/>
    </source>
</evidence>
<dbReference type="SUPFAM" id="SSF47384">
    <property type="entry name" value="Homodimeric domain of signal transducing histidine kinase"/>
    <property type="match status" value="1"/>
</dbReference>
<dbReference type="Proteomes" id="UP000256900">
    <property type="component" value="Unassembled WGS sequence"/>
</dbReference>
<keyword evidence="7 14" id="KW-0418">Kinase</keyword>
<dbReference type="SUPFAM" id="SSF55874">
    <property type="entry name" value="ATPase domain of HSP90 chaperone/DNA topoisomerase II/histidine kinase"/>
    <property type="match status" value="1"/>
</dbReference>
<evidence type="ECO:0000256" key="7">
    <source>
        <dbReference type="ARBA" id="ARBA00022777"/>
    </source>
</evidence>
<dbReference type="AlphaFoldDB" id="A0A3D9YZU0"/>
<dbReference type="InterPro" id="IPR003660">
    <property type="entry name" value="HAMP_dom"/>
</dbReference>
<dbReference type="InterPro" id="IPR036097">
    <property type="entry name" value="HisK_dim/P_sf"/>
</dbReference>
<evidence type="ECO:0000313" key="15">
    <source>
        <dbReference type="Proteomes" id="UP000256900"/>
    </source>
</evidence>
<evidence type="ECO:0000313" key="14">
    <source>
        <dbReference type="EMBL" id="REF88111.1"/>
    </source>
</evidence>
<dbReference type="InterPro" id="IPR036890">
    <property type="entry name" value="HATPase_C_sf"/>
</dbReference>
<evidence type="ECO:0000256" key="6">
    <source>
        <dbReference type="ARBA" id="ARBA00022692"/>
    </source>
</evidence>
<dbReference type="PANTHER" id="PTHR45436:SF5">
    <property type="entry name" value="SENSOR HISTIDINE KINASE TRCS"/>
    <property type="match status" value="1"/>
</dbReference>
<evidence type="ECO:0000256" key="4">
    <source>
        <dbReference type="ARBA" id="ARBA00022553"/>
    </source>
</evidence>
<evidence type="ECO:0000256" key="5">
    <source>
        <dbReference type="ARBA" id="ARBA00022679"/>
    </source>
</evidence>
<evidence type="ECO:0000256" key="2">
    <source>
        <dbReference type="ARBA" id="ARBA00004370"/>
    </source>
</evidence>
<comment type="catalytic activity">
    <reaction evidence="1">
        <text>ATP + protein L-histidine = ADP + protein N-phospho-L-histidine.</text>
        <dbReference type="EC" id="2.7.13.3"/>
    </reaction>
</comment>
<evidence type="ECO:0000259" key="12">
    <source>
        <dbReference type="PROSITE" id="PS50109"/>
    </source>
</evidence>
<keyword evidence="4" id="KW-0597">Phosphoprotein</keyword>
<dbReference type="InterPro" id="IPR050428">
    <property type="entry name" value="TCS_sensor_his_kinase"/>
</dbReference>
<dbReference type="InterPro" id="IPR004358">
    <property type="entry name" value="Sig_transdc_His_kin-like_C"/>
</dbReference>
<proteinExistence type="predicted"/>
<dbReference type="GO" id="GO:0000155">
    <property type="term" value="F:phosphorelay sensor kinase activity"/>
    <property type="evidence" value="ECO:0007669"/>
    <property type="project" value="InterPro"/>
</dbReference>
<keyword evidence="9" id="KW-0902">Two-component regulatory system</keyword>
<keyword evidence="10 11" id="KW-0472">Membrane</keyword>
<evidence type="ECO:0000256" key="3">
    <source>
        <dbReference type="ARBA" id="ARBA00012438"/>
    </source>
</evidence>
<comment type="subcellular location">
    <subcellularLocation>
        <location evidence="2">Membrane</location>
    </subcellularLocation>
</comment>
<evidence type="ECO:0000256" key="1">
    <source>
        <dbReference type="ARBA" id="ARBA00000085"/>
    </source>
</evidence>
<feature type="transmembrane region" description="Helical" evidence="11">
    <location>
        <begin position="12"/>
        <end position="39"/>
    </location>
</feature>
<dbReference type="SMART" id="SM00387">
    <property type="entry name" value="HATPase_c"/>
    <property type="match status" value="1"/>
</dbReference>
<dbReference type="CDD" id="cd00082">
    <property type="entry name" value="HisKA"/>
    <property type="match status" value="1"/>
</dbReference>
<feature type="transmembrane region" description="Helical" evidence="11">
    <location>
        <begin position="176"/>
        <end position="195"/>
    </location>
</feature>
<comment type="caution">
    <text evidence="14">The sequence shown here is derived from an EMBL/GenBank/DDBJ whole genome shotgun (WGS) entry which is preliminary data.</text>
</comment>
<keyword evidence="15" id="KW-1185">Reference proteome</keyword>
<keyword evidence="6 11" id="KW-0812">Transmembrane</keyword>
<dbReference type="Gene3D" id="3.30.565.10">
    <property type="entry name" value="Histidine kinase-like ATPase, C-terminal domain"/>
    <property type="match status" value="1"/>
</dbReference>
<dbReference type="EC" id="2.7.13.3" evidence="3"/>
<dbReference type="InterPro" id="IPR005467">
    <property type="entry name" value="His_kinase_dom"/>
</dbReference>
<feature type="domain" description="HAMP" evidence="13">
    <location>
        <begin position="198"/>
        <end position="249"/>
    </location>
</feature>
<dbReference type="PANTHER" id="PTHR45436">
    <property type="entry name" value="SENSOR HISTIDINE KINASE YKOH"/>
    <property type="match status" value="1"/>
</dbReference>
<gene>
    <name evidence="14" type="ORF">DES32_1752</name>
</gene>
<dbReference type="RefSeq" id="WP_115836226.1">
    <property type="nucleotide sequence ID" value="NZ_CP025086.1"/>
</dbReference>
<dbReference type="GO" id="GO:0005886">
    <property type="term" value="C:plasma membrane"/>
    <property type="evidence" value="ECO:0007669"/>
    <property type="project" value="TreeGrafter"/>
</dbReference>
<name>A0A3D9YZU0_9HYPH</name>
<dbReference type="EMBL" id="QUMO01000002">
    <property type="protein sequence ID" value="REF88111.1"/>
    <property type="molecule type" value="Genomic_DNA"/>
</dbReference>
<protein>
    <recommendedName>
        <fullName evidence="3">histidine kinase</fullName>
        <ecNumber evidence="3">2.7.13.3</ecNumber>
    </recommendedName>
</protein>
<evidence type="ECO:0000256" key="11">
    <source>
        <dbReference type="SAM" id="Phobius"/>
    </source>
</evidence>
<dbReference type="PROSITE" id="PS50109">
    <property type="entry name" value="HIS_KIN"/>
    <property type="match status" value="1"/>
</dbReference>
<dbReference type="OrthoDB" id="9809567at2"/>
<evidence type="ECO:0000256" key="10">
    <source>
        <dbReference type="ARBA" id="ARBA00023136"/>
    </source>
</evidence>
<dbReference type="InterPro" id="IPR003594">
    <property type="entry name" value="HATPase_dom"/>
</dbReference>
<organism evidence="14 15">
    <name type="scientific">Methylovirgula ligni</name>
    <dbReference type="NCBI Taxonomy" id="569860"/>
    <lineage>
        <taxon>Bacteria</taxon>
        <taxon>Pseudomonadati</taxon>
        <taxon>Pseudomonadota</taxon>
        <taxon>Alphaproteobacteria</taxon>
        <taxon>Hyphomicrobiales</taxon>
        <taxon>Beijerinckiaceae</taxon>
        <taxon>Methylovirgula</taxon>
    </lineage>
</organism>
<sequence length="464" mass="50129">MRVNLNPRTWSIATRLFVSAAVLSSIILLIAGIGLSALYRKSAETRFDERLGFYLRALVADIASPSEENRSQPFELGEPQFEIPLSGWYWQITRLDGAEPNIQSSRSLFAARLPQLAATGVPAGVGGARSGYVKGPDDKLLRIVERTIDTGDEGIYLVQVAATTAPMEAEVAGFELALIVTFTLLAAALVGSAALQMRYSLEPLWRLREGVAAIRRGQGERIGGEFPQDIAPLAGELNLLLDANREVVERARTQVGNLAHALKTPLSVIINEADTEKSLLSDKVREQAAIMRDQVTYYLDRARAAVRVGAIGNMAEVAPVAAGLVRTFEKIYRDRGIVFSADVAPQIRFRGEQQDLEEMIGNLVDNAGKWARHQVTITAVPIPTANIGGKQFFRVTIDDDGVGLAPELREAAMRRGRRLDETRPGSGLGLSIVVDLAALYGGALRLDASPAGGLRAELELPAAA</sequence>
<keyword evidence="5" id="KW-0808">Transferase</keyword>
<reference evidence="14 15" key="1">
    <citation type="submission" date="2018-08" db="EMBL/GenBank/DDBJ databases">
        <title>Genomic Encyclopedia of Type Strains, Phase IV (KMG-IV): sequencing the most valuable type-strain genomes for metagenomic binning, comparative biology and taxonomic classification.</title>
        <authorList>
            <person name="Goeker M."/>
        </authorList>
    </citation>
    <scope>NUCLEOTIDE SEQUENCE [LARGE SCALE GENOMIC DNA]</scope>
    <source>
        <strain evidence="14 15">BW863</strain>
    </source>
</reference>
<dbReference type="PRINTS" id="PR00344">
    <property type="entry name" value="BCTRLSENSOR"/>
</dbReference>
<evidence type="ECO:0000259" key="13">
    <source>
        <dbReference type="PROSITE" id="PS50885"/>
    </source>
</evidence>